<dbReference type="Pfam" id="PF00122">
    <property type="entry name" value="E1-E2_ATPase"/>
    <property type="match status" value="1"/>
</dbReference>
<feature type="domain" description="P-type ATPase A" evidence="12">
    <location>
        <begin position="122"/>
        <end position="209"/>
    </location>
</feature>
<dbReference type="GO" id="GO:0016887">
    <property type="term" value="F:ATP hydrolysis activity"/>
    <property type="evidence" value="ECO:0007669"/>
    <property type="project" value="InterPro"/>
</dbReference>
<evidence type="ECO:0000256" key="1">
    <source>
        <dbReference type="ARBA" id="ARBA00004141"/>
    </source>
</evidence>
<keyword evidence="9 11" id="KW-1133">Transmembrane helix</keyword>
<dbReference type="SUPFAM" id="SSF81653">
    <property type="entry name" value="Calcium ATPase, transduction domain A"/>
    <property type="match status" value="1"/>
</dbReference>
<evidence type="ECO:0000256" key="7">
    <source>
        <dbReference type="ARBA" id="ARBA00022842"/>
    </source>
</evidence>
<sequence>MAINWLVSSQLLRAKLATTVSSAAIACIYLLAGIPSLVDLTFDLTAGQVDTHVLTTLAVFGTLAIGGAFEGALLLVLFQVSHTVEHELTHRAAGDLRSLFDSIPQHAVLVKLQADGAPDLSNTEQAKARDVAIGSLMLVKAGEQVALDGQIVYGEAMVSTEHITGEALPSRRRKGDEVPAGALNHDGVLVVRALRRSADSTPARIAKLTSDAQAMRPELRRWLDDFGEAYSKGVIAATLAALVILPLTGVPLVGSGAERGAMYRAMGLLTTASPCALVLVPLAYVSAIAAVTSRGMLIKGGRVLDALARCSTVAFDKTGTLTTGAMACTAMLAPDQALNTKVEPTAPGKWVPAVVQGANQDDKHALATAVALSLRSNHPASRATAACGKAASGALPNVNITDFKLVPGAGVQGFVERGGQRRFARFGSCEFAAEILPQQEADALAQAVDRPASKQSAKDAIRVMMLTGDNASSAGRVSRHLGITEVHAGLTPKEKLQAVQGARTSGTHSARGNGVLMVGDGINDAPALAAADVGLAIASTPNEAAAAAADVIVLTDDGASAIPFLLAVADRTQRQQRHITRAVGALTALALYERFVGTRAICGYLRIASVAHAITQDNVPQHAALLHIGLLKRQSRLRGNTLSALAVQSLVFMGRPRHAALAGAFCRWATLVQQAHNKVDGGRASCRLQATTAGLYAAIATLYPAP</sequence>
<dbReference type="InterPro" id="IPR023214">
    <property type="entry name" value="HAD_sf"/>
</dbReference>
<proteinExistence type="inferred from homology"/>
<dbReference type="Gene3D" id="3.40.50.1000">
    <property type="entry name" value="HAD superfamily/HAD-like"/>
    <property type="match status" value="2"/>
</dbReference>
<dbReference type="InterPro" id="IPR059000">
    <property type="entry name" value="ATPase_P-type_domA"/>
</dbReference>
<dbReference type="InterPro" id="IPR008250">
    <property type="entry name" value="ATPase_P-typ_transduc_dom_A_sf"/>
</dbReference>
<keyword evidence="3 11" id="KW-0812">Transmembrane</keyword>
<evidence type="ECO:0000313" key="14">
    <source>
        <dbReference type="Proteomes" id="UP001489004"/>
    </source>
</evidence>
<evidence type="ECO:0000256" key="10">
    <source>
        <dbReference type="ARBA" id="ARBA00023136"/>
    </source>
</evidence>
<dbReference type="EMBL" id="JALJOR010000009">
    <property type="protein sequence ID" value="KAK9811372.1"/>
    <property type="molecule type" value="Genomic_DNA"/>
</dbReference>
<gene>
    <name evidence="13" type="ORF">WJX72_002746</name>
</gene>
<dbReference type="Pfam" id="PF00702">
    <property type="entry name" value="Hydrolase"/>
    <property type="match status" value="1"/>
</dbReference>
<evidence type="ECO:0000256" key="11">
    <source>
        <dbReference type="SAM" id="Phobius"/>
    </source>
</evidence>
<dbReference type="InterPro" id="IPR023299">
    <property type="entry name" value="ATPase_P-typ_cyto_dom_N"/>
</dbReference>
<comment type="caution">
    <text evidence="13">The sequence shown here is derived from an EMBL/GenBank/DDBJ whole genome shotgun (WGS) entry which is preliminary data.</text>
</comment>
<keyword evidence="4" id="KW-0479">Metal-binding</keyword>
<evidence type="ECO:0000256" key="9">
    <source>
        <dbReference type="ARBA" id="ARBA00022989"/>
    </source>
</evidence>
<dbReference type="InterPro" id="IPR018303">
    <property type="entry name" value="ATPase_P-typ_P_site"/>
</dbReference>
<comment type="similarity">
    <text evidence="2">Belongs to the cation transport ATPase (P-type) (TC 3.A.3) family. Type IB subfamily.</text>
</comment>
<dbReference type="PRINTS" id="PR00119">
    <property type="entry name" value="CATATPASE"/>
</dbReference>
<evidence type="ECO:0000256" key="4">
    <source>
        <dbReference type="ARBA" id="ARBA00022723"/>
    </source>
</evidence>
<keyword evidence="7" id="KW-0460">Magnesium</keyword>
<name>A0AAW1PSC8_9CHLO</name>
<dbReference type="AlphaFoldDB" id="A0AAW1PSC8"/>
<feature type="transmembrane region" description="Helical" evidence="11">
    <location>
        <begin position="12"/>
        <end position="32"/>
    </location>
</feature>
<evidence type="ECO:0000259" key="12">
    <source>
        <dbReference type="Pfam" id="PF00122"/>
    </source>
</evidence>
<keyword evidence="14" id="KW-1185">Reference proteome</keyword>
<dbReference type="GO" id="GO:0005524">
    <property type="term" value="F:ATP binding"/>
    <property type="evidence" value="ECO:0007669"/>
    <property type="project" value="UniProtKB-KW"/>
</dbReference>
<accession>A0AAW1PSC8</accession>
<reference evidence="13 14" key="1">
    <citation type="journal article" date="2024" name="Nat. Commun.">
        <title>Phylogenomics reveals the evolutionary origins of lichenization in chlorophyte algae.</title>
        <authorList>
            <person name="Puginier C."/>
            <person name="Libourel C."/>
            <person name="Otte J."/>
            <person name="Skaloud P."/>
            <person name="Haon M."/>
            <person name="Grisel S."/>
            <person name="Petersen M."/>
            <person name="Berrin J.G."/>
            <person name="Delaux P.M."/>
            <person name="Dal Grande F."/>
            <person name="Keller J."/>
        </authorList>
    </citation>
    <scope>NUCLEOTIDE SEQUENCE [LARGE SCALE GENOMIC DNA]</scope>
    <source>
        <strain evidence="13 14">SAG 2043</strain>
    </source>
</reference>
<dbReference type="InterPro" id="IPR036412">
    <property type="entry name" value="HAD-like_sf"/>
</dbReference>
<dbReference type="Proteomes" id="UP001489004">
    <property type="component" value="Unassembled WGS sequence"/>
</dbReference>
<keyword evidence="6" id="KW-0067">ATP-binding</keyword>
<dbReference type="PROSITE" id="PS00154">
    <property type="entry name" value="ATPASE_E1_E2"/>
    <property type="match status" value="1"/>
</dbReference>
<dbReference type="SUPFAM" id="SSF56784">
    <property type="entry name" value="HAD-like"/>
    <property type="match status" value="1"/>
</dbReference>
<evidence type="ECO:0000256" key="6">
    <source>
        <dbReference type="ARBA" id="ARBA00022840"/>
    </source>
</evidence>
<dbReference type="GO" id="GO:0046872">
    <property type="term" value="F:metal ion binding"/>
    <property type="evidence" value="ECO:0007669"/>
    <property type="project" value="UniProtKB-KW"/>
</dbReference>
<feature type="transmembrane region" description="Helical" evidence="11">
    <location>
        <begin position="268"/>
        <end position="292"/>
    </location>
</feature>
<comment type="subcellular location">
    <subcellularLocation>
        <location evidence="1">Membrane</location>
        <topology evidence="1">Multi-pass membrane protein</topology>
    </subcellularLocation>
</comment>
<organism evidence="13 14">
    <name type="scientific">[Myrmecia] bisecta</name>
    <dbReference type="NCBI Taxonomy" id="41462"/>
    <lineage>
        <taxon>Eukaryota</taxon>
        <taxon>Viridiplantae</taxon>
        <taxon>Chlorophyta</taxon>
        <taxon>core chlorophytes</taxon>
        <taxon>Trebouxiophyceae</taxon>
        <taxon>Trebouxiales</taxon>
        <taxon>Trebouxiaceae</taxon>
        <taxon>Myrmecia</taxon>
    </lineage>
</organism>
<feature type="transmembrane region" description="Helical" evidence="11">
    <location>
        <begin position="229"/>
        <end position="248"/>
    </location>
</feature>
<dbReference type="PANTHER" id="PTHR43079">
    <property type="entry name" value="PROBABLE CADMIUM/ZINC-TRANSPORTING ATPASE HMA1"/>
    <property type="match status" value="1"/>
</dbReference>
<evidence type="ECO:0000256" key="2">
    <source>
        <dbReference type="ARBA" id="ARBA00006024"/>
    </source>
</evidence>
<feature type="transmembrane region" description="Helical" evidence="11">
    <location>
        <begin position="52"/>
        <end position="78"/>
    </location>
</feature>
<evidence type="ECO:0000256" key="8">
    <source>
        <dbReference type="ARBA" id="ARBA00022967"/>
    </source>
</evidence>
<dbReference type="Gene3D" id="2.70.150.10">
    <property type="entry name" value="Calcium-transporting ATPase, cytoplasmic transduction domain A"/>
    <property type="match status" value="1"/>
</dbReference>
<dbReference type="PANTHER" id="PTHR43079:SF1">
    <property type="entry name" value="CADMIUM_ZINC-TRANSPORTING ATPASE HMA1, CHLOROPLASTIC-RELATED"/>
    <property type="match status" value="1"/>
</dbReference>
<evidence type="ECO:0000256" key="5">
    <source>
        <dbReference type="ARBA" id="ARBA00022741"/>
    </source>
</evidence>
<protein>
    <recommendedName>
        <fullName evidence="12">P-type ATPase A domain-containing protein</fullName>
    </recommendedName>
</protein>
<keyword evidence="8" id="KW-1278">Translocase</keyword>
<dbReference type="InterPro" id="IPR001757">
    <property type="entry name" value="P_typ_ATPase"/>
</dbReference>
<dbReference type="Gene3D" id="3.40.1110.10">
    <property type="entry name" value="Calcium-transporting ATPase, cytoplasmic domain N"/>
    <property type="match status" value="1"/>
</dbReference>
<evidence type="ECO:0000313" key="13">
    <source>
        <dbReference type="EMBL" id="KAK9811372.1"/>
    </source>
</evidence>
<dbReference type="GO" id="GO:0016020">
    <property type="term" value="C:membrane"/>
    <property type="evidence" value="ECO:0007669"/>
    <property type="project" value="UniProtKB-SubCell"/>
</dbReference>
<evidence type="ECO:0000256" key="3">
    <source>
        <dbReference type="ARBA" id="ARBA00022692"/>
    </source>
</evidence>
<dbReference type="InterPro" id="IPR051949">
    <property type="entry name" value="Cation_Transport_ATPase"/>
</dbReference>
<dbReference type="NCBIfam" id="TIGR01494">
    <property type="entry name" value="ATPase_P-type"/>
    <property type="match status" value="2"/>
</dbReference>
<keyword evidence="5" id="KW-0547">Nucleotide-binding</keyword>
<keyword evidence="10 11" id="KW-0472">Membrane</keyword>